<dbReference type="InterPro" id="IPR010645">
    <property type="entry name" value="MFS_4"/>
</dbReference>
<dbReference type="Proteomes" id="UP000270487">
    <property type="component" value="Chromosome"/>
</dbReference>
<evidence type="ECO:0000313" key="3">
    <source>
        <dbReference type="Proteomes" id="UP000270487"/>
    </source>
</evidence>
<dbReference type="GO" id="GO:0005886">
    <property type="term" value="C:plasma membrane"/>
    <property type="evidence" value="ECO:0007669"/>
    <property type="project" value="TreeGrafter"/>
</dbReference>
<dbReference type="SUPFAM" id="SSF103473">
    <property type="entry name" value="MFS general substrate transporter"/>
    <property type="match status" value="1"/>
</dbReference>
<feature type="transmembrane region" description="Helical" evidence="1">
    <location>
        <begin position="39"/>
        <end position="61"/>
    </location>
</feature>
<dbReference type="Pfam" id="PF06779">
    <property type="entry name" value="MFS_4"/>
    <property type="match status" value="1"/>
</dbReference>
<reference evidence="2 3" key="1">
    <citation type="submission" date="2018-12" db="EMBL/GenBank/DDBJ databases">
        <authorList>
            <consortium name="Pathogen Informatics"/>
        </authorList>
    </citation>
    <scope>NUCLEOTIDE SEQUENCE [LARGE SCALE GENOMIC DNA]</scope>
    <source>
        <strain evidence="2 3">NCTC13193</strain>
    </source>
</reference>
<sequence>MALKIALSGFIALIVAMGIGRFAFTPQVPLMIAEHQFTLTGAGLVAALNYLGYLCGAYDAMRASRHVERRLWLGVWERWH</sequence>
<organism evidence="2 3">
    <name type="scientific">Serratia fonticola</name>
    <dbReference type="NCBI Taxonomy" id="47917"/>
    <lineage>
        <taxon>Bacteria</taxon>
        <taxon>Pseudomonadati</taxon>
        <taxon>Pseudomonadota</taxon>
        <taxon>Gammaproteobacteria</taxon>
        <taxon>Enterobacterales</taxon>
        <taxon>Yersiniaceae</taxon>
        <taxon>Serratia</taxon>
    </lineage>
</organism>
<dbReference type="InterPro" id="IPR036259">
    <property type="entry name" value="MFS_trans_sf"/>
</dbReference>
<keyword evidence="1" id="KW-0812">Transmembrane</keyword>
<evidence type="ECO:0000313" key="2">
    <source>
        <dbReference type="EMBL" id="VEI67360.1"/>
    </source>
</evidence>
<dbReference type="EMBL" id="LR134492">
    <property type="protein sequence ID" value="VEI67360.1"/>
    <property type="molecule type" value="Genomic_DNA"/>
</dbReference>
<protein>
    <submittedName>
        <fullName evidence="2">Protein of uncharacterized function (DUF1228)</fullName>
    </submittedName>
</protein>
<dbReference type="PANTHER" id="PTHR23537">
    <property type="match status" value="1"/>
</dbReference>
<proteinExistence type="predicted"/>
<dbReference type="AlphaFoldDB" id="A0A448SI27"/>
<keyword evidence="1" id="KW-0472">Membrane</keyword>
<dbReference type="PANTHER" id="PTHR23537:SF1">
    <property type="entry name" value="SUGAR TRANSPORTER"/>
    <property type="match status" value="1"/>
</dbReference>
<gene>
    <name evidence="2" type="ORF">NCTC13193_01933</name>
</gene>
<name>A0A448SI27_SERFO</name>
<accession>A0A448SI27</accession>
<evidence type="ECO:0000256" key="1">
    <source>
        <dbReference type="SAM" id="Phobius"/>
    </source>
</evidence>
<keyword evidence="1" id="KW-1133">Transmembrane helix</keyword>